<feature type="non-terminal residue" evidence="2">
    <location>
        <position position="1"/>
    </location>
</feature>
<name>C7J4J5_ORYSJ</name>
<evidence type="ECO:0000313" key="3">
    <source>
        <dbReference type="Proteomes" id="UP000000763"/>
    </source>
</evidence>
<gene>
    <name evidence="2" type="ordered locus">Os07g0620700</name>
</gene>
<dbReference type="Proteomes" id="UP000000763">
    <property type="component" value="Chromosome 7"/>
</dbReference>
<dbReference type="EMBL" id="AP008213">
    <property type="protein sequence ID" value="BAH94028.1"/>
    <property type="molecule type" value="Genomic_DNA"/>
</dbReference>
<reference evidence="2 3" key="1">
    <citation type="journal article" date="2005" name="Nature">
        <title>The map-based sequence of the rice genome.</title>
        <authorList>
            <consortium name="International rice genome sequencing project (IRGSP)"/>
            <person name="Matsumoto T."/>
            <person name="Wu J."/>
            <person name="Kanamori H."/>
            <person name="Katayose Y."/>
            <person name="Fujisawa M."/>
            <person name="Namiki N."/>
            <person name="Mizuno H."/>
            <person name="Yamamoto K."/>
            <person name="Antonio B.A."/>
            <person name="Baba T."/>
            <person name="Sakata K."/>
            <person name="Nagamura Y."/>
            <person name="Aoki H."/>
            <person name="Arikawa K."/>
            <person name="Arita K."/>
            <person name="Bito T."/>
            <person name="Chiden Y."/>
            <person name="Fujitsuka N."/>
            <person name="Fukunaka R."/>
            <person name="Hamada M."/>
            <person name="Harada C."/>
            <person name="Hayashi A."/>
            <person name="Hijishita S."/>
            <person name="Honda M."/>
            <person name="Hosokawa S."/>
            <person name="Ichikawa Y."/>
            <person name="Idonuma A."/>
            <person name="Iijima M."/>
            <person name="Ikeda M."/>
            <person name="Ikeno M."/>
            <person name="Ito K."/>
            <person name="Ito S."/>
            <person name="Ito T."/>
            <person name="Ito Y."/>
            <person name="Ito Y."/>
            <person name="Iwabuchi A."/>
            <person name="Kamiya K."/>
            <person name="Karasawa W."/>
            <person name="Kurita K."/>
            <person name="Katagiri S."/>
            <person name="Kikuta A."/>
            <person name="Kobayashi H."/>
            <person name="Kobayashi N."/>
            <person name="Machita K."/>
            <person name="Maehara T."/>
            <person name="Masukawa M."/>
            <person name="Mizubayashi T."/>
            <person name="Mukai Y."/>
            <person name="Nagasaki H."/>
            <person name="Nagata Y."/>
            <person name="Naito S."/>
            <person name="Nakashima M."/>
            <person name="Nakama Y."/>
            <person name="Nakamichi Y."/>
            <person name="Nakamura M."/>
            <person name="Meguro A."/>
            <person name="Negishi M."/>
            <person name="Ohta I."/>
            <person name="Ohta T."/>
            <person name="Okamoto M."/>
            <person name="Ono N."/>
            <person name="Saji S."/>
            <person name="Sakaguchi M."/>
            <person name="Sakai K."/>
            <person name="Shibata M."/>
            <person name="Shimokawa T."/>
            <person name="Song J."/>
            <person name="Takazaki Y."/>
            <person name="Terasawa K."/>
            <person name="Tsugane M."/>
            <person name="Tsuji K."/>
            <person name="Ueda S."/>
            <person name="Waki K."/>
            <person name="Yamagata H."/>
            <person name="Yamamoto M."/>
            <person name="Yamamoto S."/>
            <person name="Yamane H."/>
            <person name="Yoshiki S."/>
            <person name="Yoshihara R."/>
            <person name="Yukawa K."/>
            <person name="Zhong H."/>
            <person name="Yano M."/>
            <person name="Yuan Q."/>
            <person name="Ouyang S."/>
            <person name="Liu J."/>
            <person name="Jones K.M."/>
            <person name="Gansberger K."/>
            <person name="Moffat K."/>
            <person name="Hill J."/>
            <person name="Bera J."/>
            <person name="Fadrosh D."/>
            <person name="Jin S."/>
            <person name="Johri S."/>
            <person name="Kim M."/>
            <person name="Overton L."/>
            <person name="Reardon M."/>
            <person name="Tsitrin T."/>
            <person name="Vuong H."/>
            <person name="Weaver B."/>
            <person name="Ciecko A."/>
            <person name="Tallon L."/>
            <person name="Jackson J."/>
            <person name="Pai G."/>
            <person name="Aken S.V."/>
            <person name="Utterback T."/>
            <person name="Reidmuller S."/>
            <person name="Feldblyum T."/>
            <person name="Hsiao J."/>
            <person name="Zismann V."/>
            <person name="Iobst S."/>
            <person name="de Vazeille A.R."/>
            <person name="Buell C.R."/>
            <person name="Ying K."/>
            <person name="Li Y."/>
            <person name="Lu T."/>
            <person name="Huang Y."/>
            <person name="Zhao Q."/>
            <person name="Feng Q."/>
            <person name="Zhang L."/>
            <person name="Zhu J."/>
            <person name="Weng Q."/>
            <person name="Mu J."/>
            <person name="Lu Y."/>
            <person name="Fan D."/>
            <person name="Liu Y."/>
            <person name="Guan J."/>
            <person name="Zhang Y."/>
            <person name="Yu S."/>
            <person name="Liu X."/>
            <person name="Zhang Y."/>
            <person name="Hong G."/>
            <person name="Han B."/>
            <person name="Choisne N."/>
            <person name="Demange N."/>
            <person name="Orjeda G."/>
            <person name="Samain S."/>
            <person name="Cattolico L."/>
            <person name="Pelletier E."/>
            <person name="Couloux A."/>
            <person name="Segurens B."/>
            <person name="Wincker P."/>
            <person name="D'Hont A."/>
            <person name="Scarpelli C."/>
            <person name="Weissenbach J."/>
            <person name="Salanoubat M."/>
            <person name="Quetier F."/>
            <person name="Yu Y."/>
            <person name="Kim H.R."/>
            <person name="Rambo T."/>
            <person name="Currie J."/>
            <person name="Collura K."/>
            <person name="Luo M."/>
            <person name="Yang T."/>
            <person name="Ammiraju J.S.S."/>
            <person name="Engler F."/>
            <person name="Soderlund C."/>
            <person name="Wing R.A."/>
            <person name="Palmer L.E."/>
            <person name="de la Bastide M."/>
            <person name="Spiegel L."/>
            <person name="Nascimento L."/>
            <person name="Zutavern T."/>
            <person name="O'Shaughnessy A."/>
            <person name="Dike S."/>
            <person name="Dedhia N."/>
            <person name="Preston R."/>
            <person name="Balija V."/>
            <person name="McCombie W.R."/>
            <person name="Chow T."/>
            <person name="Chen H."/>
            <person name="Chung M."/>
            <person name="Chen C."/>
            <person name="Shaw J."/>
            <person name="Wu H."/>
            <person name="Hsiao K."/>
            <person name="Chao Y."/>
            <person name="Chu M."/>
            <person name="Cheng C."/>
            <person name="Hour A."/>
            <person name="Lee P."/>
            <person name="Lin S."/>
            <person name="Lin Y."/>
            <person name="Liou J."/>
            <person name="Liu S."/>
            <person name="Hsing Y."/>
            <person name="Raghuvanshi S."/>
            <person name="Mohanty A."/>
            <person name="Bharti A.K."/>
            <person name="Gaur A."/>
            <person name="Gupta V."/>
            <person name="Kumar D."/>
            <person name="Ravi V."/>
            <person name="Vij S."/>
            <person name="Kapur A."/>
            <person name="Khurana P."/>
            <person name="Khurana P."/>
            <person name="Khurana J.P."/>
            <person name="Tyagi A.K."/>
            <person name="Gaikwad K."/>
            <person name="Singh A."/>
            <person name="Dalal V."/>
            <person name="Srivastava S."/>
            <person name="Dixit A."/>
            <person name="Pal A.K."/>
            <person name="Ghazi I.A."/>
            <person name="Yadav M."/>
            <person name="Pandit A."/>
            <person name="Bhargava A."/>
            <person name="Sureshbabu K."/>
            <person name="Batra K."/>
            <person name="Sharma T.R."/>
            <person name="Mohapatra T."/>
            <person name="Singh N.K."/>
            <person name="Messing J."/>
            <person name="Nelson A.B."/>
            <person name="Fuks G."/>
            <person name="Kavchok S."/>
            <person name="Keizer G."/>
            <person name="Linton E."/>
            <person name="Llaca V."/>
            <person name="Song R."/>
            <person name="Tanyolac B."/>
            <person name="Young S."/>
            <person name="Ho-Il K."/>
            <person name="Hahn J.H."/>
            <person name="Sangsakoo G."/>
            <person name="Vanavichit A."/>
            <person name="de Mattos Luiz.A.T."/>
            <person name="Zimmer P.D."/>
            <person name="Malone G."/>
            <person name="Dellagostin O."/>
            <person name="de Oliveira A.C."/>
            <person name="Bevan M."/>
            <person name="Bancroft I."/>
            <person name="Minx P."/>
            <person name="Cordum H."/>
            <person name="Wilson R."/>
            <person name="Cheng Z."/>
            <person name="Jin W."/>
            <person name="Jiang J."/>
            <person name="Leong S.A."/>
            <person name="Iwama H."/>
            <person name="Gojobori T."/>
            <person name="Itoh T."/>
            <person name="Niimura Y."/>
            <person name="Fujii Y."/>
            <person name="Habara T."/>
            <person name="Sakai H."/>
            <person name="Sato Y."/>
            <person name="Wilson G."/>
            <person name="Kumar K."/>
            <person name="McCouch S."/>
            <person name="Juretic N."/>
            <person name="Hoen D."/>
            <person name="Wright S."/>
            <person name="Bruskiewich R."/>
            <person name="Bureau T."/>
            <person name="Miyao A."/>
            <person name="Hirochika H."/>
            <person name="Nishikawa T."/>
            <person name="Kadowaki K."/>
            <person name="Sugiura M."/>
            <person name="Burr B."/>
            <person name="Sasaki T."/>
        </authorList>
    </citation>
    <scope>NUCLEOTIDE SEQUENCE [LARGE SCALE GENOMIC DNA]</scope>
    <source>
        <strain evidence="3">cv. Nipponbare</strain>
    </source>
</reference>
<proteinExistence type="predicted"/>
<feature type="region of interest" description="Disordered" evidence="1">
    <location>
        <begin position="52"/>
        <end position="91"/>
    </location>
</feature>
<dbReference type="KEGG" id="dosa:Os07g0620700"/>
<evidence type="ECO:0000313" key="2">
    <source>
        <dbReference type="EMBL" id="BAH94028.1"/>
    </source>
</evidence>
<reference evidence="3" key="2">
    <citation type="journal article" date="2008" name="Nucleic Acids Res.">
        <title>The rice annotation project database (RAP-DB): 2008 update.</title>
        <authorList>
            <consortium name="The rice annotation project (RAP)"/>
        </authorList>
    </citation>
    <scope>GENOME REANNOTATION</scope>
    <source>
        <strain evidence="3">cv. Nipponbare</strain>
    </source>
</reference>
<sequence length="91" mass="9936">PPQQATTATPFVATVELLSSPFRPSPSLSPPATALPGCFVLGNTTRRRRRHLPAAGKPAPLLSFSSAARAGKRRKEGRDGRKKEKKKKKRY</sequence>
<dbReference type="AlphaFoldDB" id="C7J4J5"/>
<organism evidence="2 3">
    <name type="scientific">Oryza sativa subsp. japonica</name>
    <name type="common">Rice</name>
    <dbReference type="NCBI Taxonomy" id="39947"/>
    <lineage>
        <taxon>Eukaryota</taxon>
        <taxon>Viridiplantae</taxon>
        <taxon>Streptophyta</taxon>
        <taxon>Embryophyta</taxon>
        <taxon>Tracheophyta</taxon>
        <taxon>Spermatophyta</taxon>
        <taxon>Magnoliopsida</taxon>
        <taxon>Liliopsida</taxon>
        <taxon>Poales</taxon>
        <taxon>Poaceae</taxon>
        <taxon>BOP clade</taxon>
        <taxon>Oryzoideae</taxon>
        <taxon>Oryzeae</taxon>
        <taxon>Oryzinae</taxon>
        <taxon>Oryza</taxon>
        <taxon>Oryza sativa</taxon>
    </lineage>
</organism>
<accession>C7J4J5</accession>
<evidence type="ECO:0000256" key="1">
    <source>
        <dbReference type="SAM" id="MobiDB-lite"/>
    </source>
</evidence>
<protein>
    <submittedName>
        <fullName evidence="2">Os07g0620700 protein</fullName>
    </submittedName>
</protein>